<feature type="domain" description="OmpR/PhoB-type" evidence="7">
    <location>
        <begin position="1"/>
        <end position="99"/>
    </location>
</feature>
<dbReference type="Pfam" id="PF00931">
    <property type="entry name" value="NB-ARC"/>
    <property type="match status" value="1"/>
</dbReference>
<evidence type="ECO:0000313" key="8">
    <source>
        <dbReference type="EMBL" id="GAA3677248.1"/>
    </source>
</evidence>
<keyword evidence="5" id="KW-0802">TPR repeat</keyword>
<accession>A0ABP7C5N4</accession>
<dbReference type="Pfam" id="PF13424">
    <property type="entry name" value="TPR_12"/>
    <property type="match status" value="1"/>
</dbReference>
<evidence type="ECO:0000259" key="7">
    <source>
        <dbReference type="PROSITE" id="PS51755"/>
    </source>
</evidence>
<evidence type="ECO:0000256" key="6">
    <source>
        <dbReference type="PROSITE-ProRule" id="PRU01091"/>
    </source>
</evidence>
<keyword evidence="9" id="KW-1185">Reference proteome</keyword>
<evidence type="ECO:0000256" key="2">
    <source>
        <dbReference type="ARBA" id="ARBA00023015"/>
    </source>
</evidence>
<dbReference type="PANTHER" id="PTHR35807:SF1">
    <property type="entry name" value="TRANSCRIPTIONAL REGULATOR REDD"/>
    <property type="match status" value="1"/>
</dbReference>
<feature type="repeat" description="TPR" evidence="5">
    <location>
        <begin position="850"/>
        <end position="883"/>
    </location>
</feature>
<dbReference type="Gene3D" id="1.10.10.10">
    <property type="entry name" value="Winged helix-like DNA-binding domain superfamily/Winged helix DNA-binding domain"/>
    <property type="match status" value="1"/>
</dbReference>
<dbReference type="InterPro" id="IPR019734">
    <property type="entry name" value="TPR_rpt"/>
</dbReference>
<evidence type="ECO:0000256" key="5">
    <source>
        <dbReference type="PROSITE-ProRule" id="PRU00339"/>
    </source>
</evidence>
<dbReference type="Pfam" id="PF13176">
    <property type="entry name" value="TPR_7"/>
    <property type="match status" value="1"/>
</dbReference>
<dbReference type="SMART" id="SM01043">
    <property type="entry name" value="BTAD"/>
    <property type="match status" value="1"/>
</dbReference>
<dbReference type="InterPro" id="IPR005158">
    <property type="entry name" value="BTAD"/>
</dbReference>
<dbReference type="SUPFAM" id="SSF48452">
    <property type="entry name" value="TPR-like"/>
    <property type="match status" value="3"/>
</dbReference>
<dbReference type="InterPro" id="IPR027417">
    <property type="entry name" value="P-loop_NTPase"/>
</dbReference>
<dbReference type="PANTHER" id="PTHR35807">
    <property type="entry name" value="TRANSCRIPTIONAL REGULATOR REDD-RELATED"/>
    <property type="match status" value="1"/>
</dbReference>
<sequence length="952" mass="103131">MTEAPGDTEFRLLGPVGVWAGDRLIGPSTAQQRSVLAALLLRPGQVIPLDHLVEAVWGEQPPVSARNAVQGYVSRLRRILALVPDTELVTSPPGYRLDLDLMRVDLYRFRDLVGQAGSSGPEEARGLFRQALGLWRGAPLADTAGPWLQETFGAALRDERLTALEDRIAADLRCGRHRELLAELPMLLSEHPVRERLVHLTMMALHQDGQRAAALEVFHDARARLVEEFGIEPGGELQDLQRRILNADSAAAQWTYDGSPEYTAPVPAELPADVATFTGRAAEVARLTGLLGAGGRTRSGVCQISGIGGIGKSALAIHVAHAVADRFPDGQLYVNLQGATPEANPVTPLAALGRFLRSLGVADSAVPADVEEAAARFRTLTGGKRLLVVLDNARDAAQVRPLLPGSPTCAVLVTSRRRLASVEDPVEDSVQVPLDVLSDEEGLALLSGVAGAGRIADEPAAAADVVRLCGNLPLALRLAGARLSARPSWPVSTLASRLVTARRRLDELRIDDRAVRAGFQGSYQDLLTSSRGEAAARMFRLVGLLDGQDLGLAVAAALAGTSDEQAQDLLDHLVDAQLVENHAPDRYRLHDLLRLFARERAGEEESATARQQAVERVLHCYLATARTAVGMIKGSGLWRSAVGPEALTHQGVRLETSEDLHAWIDAEEDNVLAVIGQAAHTPAAGLAVALAMSFAVSLYERGHWLKQLAVCRLSTQAAEHTGELLLSAHAYGDLGFAQICTGWTAEGLVHLHRSLAAYQEVGHPPREVALLDQIGLAYRALGNFEKAIEYHLRSLDAERGLADARPWHEGVILTHLGLAYQRAGRFDEAVDLHTRAMATFRSFGSALDIVSVQVHLGEAYRLAGDPDEAVRQYRQALARYRADGRIADYREAEISWGLGLALHDLGEWDQARRFRRRSAVILHHLGLVSAEERHAMETTAEPDTPRVIRRQL</sequence>
<dbReference type="InterPro" id="IPR002182">
    <property type="entry name" value="NB-ARC"/>
</dbReference>
<name>A0ABP7C5N4_9ACTN</name>
<dbReference type="PROSITE" id="PS50005">
    <property type="entry name" value="TPR"/>
    <property type="match status" value="2"/>
</dbReference>
<dbReference type="InterPro" id="IPR036388">
    <property type="entry name" value="WH-like_DNA-bd_sf"/>
</dbReference>
<dbReference type="Gene3D" id="3.40.50.300">
    <property type="entry name" value="P-loop containing nucleotide triphosphate hydrolases"/>
    <property type="match status" value="1"/>
</dbReference>
<evidence type="ECO:0000256" key="4">
    <source>
        <dbReference type="ARBA" id="ARBA00023163"/>
    </source>
</evidence>
<dbReference type="SUPFAM" id="SSF52540">
    <property type="entry name" value="P-loop containing nucleoside triphosphate hydrolases"/>
    <property type="match status" value="1"/>
</dbReference>
<dbReference type="RefSeq" id="WP_344881760.1">
    <property type="nucleotide sequence ID" value="NZ_BAAAZP010000089.1"/>
</dbReference>
<comment type="similarity">
    <text evidence="1">Belongs to the AfsR/DnrI/RedD regulatory family.</text>
</comment>
<dbReference type="EMBL" id="BAAAZP010000089">
    <property type="protein sequence ID" value="GAA3677248.1"/>
    <property type="molecule type" value="Genomic_DNA"/>
</dbReference>
<dbReference type="InterPro" id="IPR001867">
    <property type="entry name" value="OmpR/PhoB-type_DNA-bd"/>
</dbReference>
<evidence type="ECO:0000256" key="1">
    <source>
        <dbReference type="ARBA" id="ARBA00005820"/>
    </source>
</evidence>
<dbReference type="Gene3D" id="1.25.40.10">
    <property type="entry name" value="Tetratricopeptide repeat domain"/>
    <property type="match status" value="2"/>
</dbReference>
<keyword evidence="2" id="KW-0805">Transcription regulation</keyword>
<feature type="repeat" description="TPR" evidence="5">
    <location>
        <begin position="768"/>
        <end position="801"/>
    </location>
</feature>
<dbReference type="PRINTS" id="PR00364">
    <property type="entry name" value="DISEASERSIST"/>
</dbReference>
<dbReference type="SUPFAM" id="SSF46894">
    <property type="entry name" value="C-terminal effector domain of the bipartite response regulators"/>
    <property type="match status" value="1"/>
</dbReference>
<dbReference type="Proteomes" id="UP001500902">
    <property type="component" value="Unassembled WGS sequence"/>
</dbReference>
<protein>
    <submittedName>
        <fullName evidence="8">Transcriptional regulator AfsR</fullName>
    </submittedName>
</protein>
<dbReference type="SMART" id="SM00028">
    <property type="entry name" value="TPR"/>
    <property type="match status" value="4"/>
</dbReference>
<proteinExistence type="inferred from homology"/>
<dbReference type="Pfam" id="PF03704">
    <property type="entry name" value="BTAD"/>
    <property type="match status" value="1"/>
</dbReference>
<keyword evidence="4" id="KW-0804">Transcription</keyword>
<organism evidence="8 9">
    <name type="scientific">Nonomuraea antimicrobica</name>
    <dbReference type="NCBI Taxonomy" id="561173"/>
    <lineage>
        <taxon>Bacteria</taxon>
        <taxon>Bacillati</taxon>
        <taxon>Actinomycetota</taxon>
        <taxon>Actinomycetes</taxon>
        <taxon>Streptosporangiales</taxon>
        <taxon>Streptosporangiaceae</taxon>
        <taxon>Nonomuraea</taxon>
    </lineage>
</organism>
<evidence type="ECO:0000313" key="9">
    <source>
        <dbReference type="Proteomes" id="UP001500902"/>
    </source>
</evidence>
<dbReference type="SMART" id="SM00862">
    <property type="entry name" value="Trans_reg_C"/>
    <property type="match status" value="1"/>
</dbReference>
<dbReference type="CDD" id="cd15831">
    <property type="entry name" value="BTAD"/>
    <property type="match status" value="1"/>
</dbReference>
<dbReference type="InterPro" id="IPR016032">
    <property type="entry name" value="Sig_transdc_resp-reg_C-effctor"/>
</dbReference>
<gene>
    <name evidence="8" type="primary">afsR_2</name>
    <name evidence="8" type="ORF">GCM10022224_046770</name>
</gene>
<dbReference type="InterPro" id="IPR011990">
    <property type="entry name" value="TPR-like_helical_dom_sf"/>
</dbReference>
<keyword evidence="3 6" id="KW-0238">DNA-binding</keyword>
<comment type="caution">
    <text evidence="8">The sequence shown here is derived from an EMBL/GenBank/DDBJ whole genome shotgun (WGS) entry which is preliminary data.</text>
</comment>
<evidence type="ECO:0000256" key="3">
    <source>
        <dbReference type="ARBA" id="ARBA00023125"/>
    </source>
</evidence>
<dbReference type="Pfam" id="PF00486">
    <property type="entry name" value="Trans_reg_C"/>
    <property type="match status" value="1"/>
</dbReference>
<dbReference type="PROSITE" id="PS51755">
    <property type="entry name" value="OMPR_PHOB"/>
    <property type="match status" value="1"/>
</dbReference>
<feature type="DNA-binding region" description="OmpR/PhoB-type" evidence="6">
    <location>
        <begin position="1"/>
        <end position="99"/>
    </location>
</feature>
<reference evidence="9" key="1">
    <citation type="journal article" date="2019" name="Int. J. Syst. Evol. Microbiol.">
        <title>The Global Catalogue of Microorganisms (GCM) 10K type strain sequencing project: providing services to taxonomists for standard genome sequencing and annotation.</title>
        <authorList>
            <consortium name="The Broad Institute Genomics Platform"/>
            <consortium name="The Broad Institute Genome Sequencing Center for Infectious Disease"/>
            <person name="Wu L."/>
            <person name="Ma J."/>
        </authorList>
    </citation>
    <scope>NUCLEOTIDE SEQUENCE [LARGE SCALE GENOMIC DNA]</scope>
    <source>
        <strain evidence="9">JCM 16904</strain>
    </source>
</reference>
<dbReference type="InterPro" id="IPR051677">
    <property type="entry name" value="AfsR-DnrI-RedD_regulator"/>
</dbReference>